<accession>U5HHE8</accession>
<feature type="compositionally biased region" description="Basic and acidic residues" evidence="1">
    <location>
        <begin position="418"/>
        <end position="427"/>
    </location>
</feature>
<feature type="compositionally biased region" description="Polar residues" evidence="1">
    <location>
        <begin position="359"/>
        <end position="369"/>
    </location>
</feature>
<proteinExistence type="predicted"/>
<reference evidence="4 6" key="3">
    <citation type="journal article" date="2015" name="BMC Genomics">
        <title>Sex and parasites: genomic and transcriptomic analysis of Microbotryum lychnidis-dioicae, the biotrophic and plant-castrating anther smut fungus.</title>
        <authorList>
            <person name="Perlin M.H."/>
            <person name="Amselem J."/>
            <person name="Fontanillas E."/>
            <person name="Toh S.S."/>
            <person name="Chen Z."/>
            <person name="Goldberg J."/>
            <person name="Duplessis S."/>
            <person name="Henrissat B."/>
            <person name="Young S."/>
            <person name="Zeng Q."/>
            <person name="Aguileta G."/>
            <person name="Petit E."/>
            <person name="Badouin H."/>
            <person name="Andrews J."/>
            <person name="Razeeq D."/>
            <person name="Gabaldon T."/>
            <person name="Quesneville H."/>
            <person name="Giraud T."/>
            <person name="Hood M.E."/>
            <person name="Schultz D.J."/>
            <person name="Cuomo C.A."/>
        </authorList>
    </citation>
    <scope>NUCLEOTIDE SEQUENCE [LARGE SCALE GENOMIC DNA]</scope>
    <source>
        <strain evidence="4">P1A1 Lamole</strain>
        <strain evidence="6">p1A1 Lamole</strain>
    </source>
</reference>
<feature type="region of interest" description="Disordered" evidence="1">
    <location>
        <begin position="593"/>
        <end position="653"/>
    </location>
</feature>
<dbReference type="EnsemblFungi" id="MVLG_06481T0">
    <property type="protein sequence ID" value="MVLG_06481T0"/>
    <property type="gene ID" value="MVLG_06481"/>
</dbReference>
<name>U5HHE8_USTV1</name>
<reference evidence="6" key="1">
    <citation type="submission" date="2010-11" db="EMBL/GenBank/DDBJ databases">
        <title>The genome sequence of Microbotryum violaceum strain p1A1 Lamole.</title>
        <authorList>
            <person name="Cuomo C."/>
            <person name="Perlin M."/>
            <person name="Young S.K."/>
            <person name="Zeng Q."/>
            <person name="Gargeya S."/>
            <person name="Alvarado L."/>
            <person name="Berlin A."/>
            <person name="Chapman S.B."/>
            <person name="Chen Z."/>
            <person name="Freedman E."/>
            <person name="Gellesch M."/>
            <person name="Goldberg J."/>
            <person name="Griggs A."/>
            <person name="Gujja S."/>
            <person name="Heilman E."/>
            <person name="Heiman D."/>
            <person name="Howarth C."/>
            <person name="Mehta T."/>
            <person name="Neiman D."/>
            <person name="Pearson M."/>
            <person name="Roberts A."/>
            <person name="Saif S."/>
            <person name="Shea T."/>
            <person name="Shenoy N."/>
            <person name="Sisk P."/>
            <person name="Stolte C."/>
            <person name="Sykes S."/>
            <person name="White J."/>
            <person name="Yandava C."/>
            <person name="Haas B."/>
            <person name="Nusbaum C."/>
            <person name="Birren B."/>
        </authorList>
    </citation>
    <scope>NUCLEOTIDE SEQUENCE [LARGE SCALE GENOMIC DNA]</scope>
    <source>
        <strain evidence="6">p1A1 Lamole</strain>
    </source>
</reference>
<reference evidence="4" key="2">
    <citation type="submission" date="2010-11" db="EMBL/GenBank/DDBJ databases">
        <authorList>
            <consortium name="The Broad Institute Genome Sequencing Platform"/>
            <person name="Earl A."/>
            <person name="Ward D."/>
            <person name="Feldgarden M."/>
            <person name="Gevers D."/>
            <person name="Butler R."/>
            <person name="Young S.K."/>
            <person name="Zeng Q."/>
            <person name="Gargeya S."/>
            <person name="Fitzgerald M."/>
            <person name="Haas B."/>
            <person name="Abouelleil A."/>
            <person name="Alvarado L."/>
            <person name="Arachchi H.M."/>
            <person name="Berlin A."/>
            <person name="Brown A."/>
            <person name="Chapman S.B."/>
            <person name="Chen Z."/>
            <person name="Dunbar C."/>
            <person name="Freedman E."/>
            <person name="Gearin G."/>
            <person name="Gellesch M."/>
            <person name="Goldberg J."/>
            <person name="Griggs A."/>
            <person name="Gujja S."/>
            <person name="Heilman E."/>
            <person name="Heiman D."/>
            <person name="Howarth C."/>
            <person name="Larson L."/>
            <person name="Lui A."/>
            <person name="MacDonald P.J.P."/>
            <person name="Mehta T."/>
            <person name="Montmayeur A."/>
            <person name="Murphy C."/>
            <person name="Neiman D."/>
            <person name="Pearson M."/>
            <person name="Priest M."/>
            <person name="Roberts A."/>
            <person name="Saif S."/>
            <person name="Shea T."/>
            <person name="Shenoy N."/>
            <person name="Sisk P."/>
            <person name="Stolte C."/>
            <person name="Sykes S."/>
            <person name="White J."/>
            <person name="Yandava C."/>
            <person name="Wortman J."/>
            <person name="Nusbaum C."/>
            <person name="Birren B."/>
        </authorList>
    </citation>
    <scope>NUCLEOTIDE SEQUENCE</scope>
    <source>
        <strain evidence="4">P1A1 Lamole</strain>
    </source>
</reference>
<keyword evidence="2" id="KW-0472">Membrane</keyword>
<sequence>MHRLFSIALILARSFSPQFYCFFVLRERVDWCKELLPGSRLGARHRFSTRLPRRAMTPTSASPPSKRQRRLMSVTVKSWSLISSAESIALVSRDHCSSARAVDAAALSLQASSGRQSTTHQHPTRPKRTATHAHAKKLCSPHWGIWILAGCLINCRAVVASSSSSPPEAQVNRLNFKRRIRCTDELCGQTGYSALQRPTFTSRSFSVAVSSDWQVLLRRSRGLARLKKRQNLAISTPSTSSSSASATSTPKQITIPDGWKSIPRETNYYAVPVIVAISVLVAILVIATVVGSAIWRRKKHRRKRKHPAELEKGRVGKLMEQVGLGSLASRRTRGGRNKQGGTSVKSPRKRLSVAAVAGESTSFQDTAHPNGSEPARSISDGGSGNVNFHRAGPSGRPVGGYRNSTASTIARIRRRREQRAARAAADDDRSDADEDEDEDDESRALTGSHSSRNTPENTLTARIAARLLSAVSQPPSPSPGPSTIFRELDRAPSASTTQSVEDLSRVSSRASTHSHSVFDRGESGLREPFTPAVLYGPNPIRPNRVQVLPDTSTTATFGASPATAGLALPIPGPPAYRPSSTTIAMTTRFSPSRAFSSRPAVEDHDPADMWHWPNEKGLSSASVATPFSSGASSSTRAPQESLDIGRSHPATQHDSSIFTAHLATDDKTILARLREQVVNDDAREGPQATSSRTHPLASATAPVLPEDDGEDAWLGFASESDPPVPAPSAPLAALLPAPSQPVATTFDYSAPPSKPRRPGVASVDEYEQAEMGYLPVYERRRNAEANHAHIMARATAPISVPDGPEESANGAISAPGRPEEGANGAEPRVLGLTRLEHREV</sequence>
<organism evidence="4">
    <name type="scientific">Microbotryum lychnidis-dioicae (strain p1A1 Lamole / MvSl-1064)</name>
    <name type="common">Anther smut fungus</name>
    <dbReference type="NCBI Taxonomy" id="683840"/>
    <lineage>
        <taxon>Eukaryota</taxon>
        <taxon>Fungi</taxon>
        <taxon>Dikarya</taxon>
        <taxon>Basidiomycota</taxon>
        <taxon>Pucciniomycotina</taxon>
        <taxon>Microbotryomycetes</taxon>
        <taxon>Microbotryales</taxon>
        <taxon>Microbotryaceae</taxon>
        <taxon>Microbotryum</taxon>
    </lineage>
</organism>
<dbReference type="HOGENOM" id="CLU_357224_0_0_1"/>
<evidence type="ECO:0000256" key="1">
    <source>
        <dbReference type="SAM" id="MobiDB-lite"/>
    </source>
</evidence>
<feature type="region of interest" description="Disordered" evidence="1">
    <location>
        <begin position="49"/>
        <end position="68"/>
    </location>
</feature>
<feature type="signal peptide" evidence="3">
    <location>
        <begin position="1"/>
        <end position="16"/>
    </location>
</feature>
<feature type="compositionally biased region" description="Polar residues" evidence="1">
    <location>
        <begin position="445"/>
        <end position="457"/>
    </location>
</feature>
<dbReference type="EMBL" id="GL541765">
    <property type="protein sequence ID" value="KDE03013.1"/>
    <property type="molecule type" value="Genomic_DNA"/>
</dbReference>
<feature type="region of interest" description="Disordered" evidence="1">
    <location>
        <begin position="110"/>
        <end position="130"/>
    </location>
</feature>
<evidence type="ECO:0000313" key="6">
    <source>
        <dbReference type="Proteomes" id="UP000017200"/>
    </source>
</evidence>
<reference evidence="5" key="4">
    <citation type="submission" date="2015-06" db="UniProtKB">
        <authorList>
            <consortium name="EnsemblFungi"/>
        </authorList>
    </citation>
    <scope>IDENTIFICATION</scope>
</reference>
<protein>
    <recommendedName>
        <fullName evidence="7">Proteophosphoglycan ppg4</fullName>
    </recommendedName>
</protein>
<feature type="region of interest" description="Disordered" evidence="1">
    <location>
        <begin position="797"/>
        <end position="840"/>
    </location>
</feature>
<evidence type="ECO:0000256" key="3">
    <source>
        <dbReference type="SAM" id="SignalP"/>
    </source>
</evidence>
<evidence type="ECO:0000313" key="5">
    <source>
        <dbReference type="EnsemblFungi" id="MVLG_06481T0"/>
    </source>
</evidence>
<feature type="chain" id="PRO_5009724648" description="Proteophosphoglycan ppg4" evidence="3">
    <location>
        <begin position="17"/>
        <end position="840"/>
    </location>
</feature>
<dbReference type="InParanoid" id="U5HHE8"/>
<feature type="compositionally biased region" description="Polar residues" evidence="1">
    <location>
        <begin position="110"/>
        <end position="121"/>
    </location>
</feature>
<dbReference type="OrthoDB" id="2538471at2759"/>
<feature type="compositionally biased region" description="Acidic residues" evidence="1">
    <location>
        <begin position="428"/>
        <end position="441"/>
    </location>
</feature>
<dbReference type="Proteomes" id="UP000017200">
    <property type="component" value="Unassembled WGS sequence"/>
</dbReference>
<gene>
    <name evidence="4" type="ORF">MVLG_06481</name>
</gene>
<feature type="compositionally biased region" description="Polar residues" evidence="1">
    <location>
        <begin position="493"/>
        <end position="508"/>
    </location>
</feature>
<evidence type="ECO:0000313" key="4">
    <source>
        <dbReference type="EMBL" id="KDE03013.1"/>
    </source>
</evidence>
<keyword evidence="6" id="KW-1185">Reference proteome</keyword>
<keyword evidence="2" id="KW-0812">Transmembrane</keyword>
<feature type="region of interest" description="Disordered" evidence="1">
    <location>
        <begin position="323"/>
        <end position="457"/>
    </location>
</feature>
<feature type="region of interest" description="Disordered" evidence="1">
    <location>
        <begin position="681"/>
        <end position="763"/>
    </location>
</feature>
<feature type="region of interest" description="Disordered" evidence="1">
    <location>
        <begin position="470"/>
        <end position="508"/>
    </location>
</feature>
<feature type="compositionally biased region" description="Polar residues" evidence="1">
    <location>
        <begin position="617"/>
        <end position="638"/>
    </location>
</feature>
<feature type="compositionally biased region" description="Low complexity" evidence="1">
    <location>
        <begin position="729"/>
        <end position="743"/>
    </location>
</feature>
<evidence type="ECO:0000256" key="2">
    <source>
        <dbReference type="SAM" id="Phobius"/>
    </source>
</evidence>
<keyword evidence="2" id="KW-1133">Transmembrane helix</keyword>
<dbReference type="AlphaFoldDB" id="U5HHE8"/>
<dbReference type="EMBL" id="AEIJ01000779">
    <property type="status" value="NOT_ANNOTATED_CDS"/>
    <property type="molecule type" value="Genomic_DNA"/>
</dbReference>
<feature type="transmembrane region" description="Helical" evidence="2">
    <location>
        <begin position="269"/>
        <end position="295"/>
    </location>
</feature>
<keyword evidence="3" id="KW-0732">Signal</keyword>
<evidence type="ECO:0008006" key="7">
    <source>
        <dbReference type="Google" id="ProtNLM"/>
    </source>
</evidence>